<name>A0AAE4GA07_9BURK</name>
<evidence type="ECO:0000313" key="1">
    <source>
        <dbReference type="EMBL" id="MDT0337542.1"/>
    </source>
</evidence>
<protein>
    <submittedName>
        <fullName evidence="1">Uncharacterized protein</fullName>
    </submittedName>
</protein>
<dbReference type="EMBL" id="JAVRAA010000005">
    <property type="protein sequence ID" value="MDT0337542.1"/>
    <property type="molecule type" value="Genomic_DNA"/>
</dbReference>
<gene>
    <name evidence="1" type="ORF">RJN63_11930</name>
</gene>
<dbReference type="RefSeq" id="WP_284077010.1">
    <property type="nucleotide sequence ID" value="NZ_JAVLSM010000007.1"/>
</dbReference>
<accession>A0AAE4GA07</accession>
<comment type="caution">
    <text evidence="1">The sequence shown here is derived from an EMBL/GenBank/DDBJ whole genome shotgun (WGS) entry which is preliminary data.</text>
</comment>
<dbReference type="AlphaFoldDB" id="A0AAE4GA07"/>
<sequence length="271" mass="30352">MSSPITETGTVDRFIHIAQGAAGVLEDGCLATGFYTDKIATCRPYVFVCQRGTIMIHDTGQIQLDAIAELVSNYGKIKAIHFVEGPYWKSEAVHQERLLKLAQRLQFKRRVYRTATVDKPEYNVFFTQSGGLRIGVRPDEQLIRDPQHQLREGVNMINDTFTTAGSQTAPLDVQYIAGGFTPSSVPAKTVRMMLDEVLVDGNRRPELGLIDIAALYSYMPGNDLPEPLLTFVREHDLDSLVKSPIRKPSWYGDLAKQAEVFAKFKELPIFS</sequence>
<proteinExistence type="predicted"/>
<reference evidence="1" key="1">
    <citation type="submission" date="2023-02" db="EMBL/GenBank/DDBJ databases">
        <title>Description of Herbaspirillum huttiense subsp. nephrolepsisexaltata and Herbaspirillum huttiense subsp. lycopersicon.</title>
        <authorList>
            <person name="Poudel M."/>
            <person name="Sharma A."/>
            <person name="Goss E."/>
            <person name="Tapia J.H."/>
            <person name="Harmon C.M."/>
            <person name="Jones J.B."/>
        </authorList>
    </citation>
    <scope>NUCLEOTIDE SEQUENCE</scope>
    <source>
        <strain evidence="1">NC40101</strain>
    </source>
</reference>
<organism evidence="1">
    <name type="scientific">Herbaspirillum huttiense subsp. nephrolepidis</name>
    <dbReference type="NCBI Taxonomy" id="3075126"/>
    <lineage>
        <taxon>Bacteria</taxon>
        <taxon>Pseudomonadati</taxon>
        <taxon>Pseudomonadota</taxon>
        <taxon>Betaproteobacteria</taxon>
        <taxon>Burkholderiales</taxon>
        <taxon>Oxalobacteraceae</taxon>
        <taxon>Herbaspirillum</taxon>
    </lineage>
</organism>